<dbReference type="Proteomes" id="UP001152759">
    <property type="component" value="Chromosome 3"/>
</dbReference>
<gene>
    <name evidence="8" type="ORF">BEMITA_LOCUS6661</name>
</gene>
<feature type="transmembrane region" description="Helical" evidence="6">
    <location>
        <begin position="114"/>
        <end position="134"/>
    </location>
</feature>
<name>A0A9P0F1C0_BEMTA</name>
<keyword evidence="4 6" id="KW-1133">Transmembrane helix</keyword>
<evidence type="ECO:0000256" key="2">
    <source>
        <dbReference type="ARBA" id="ARBA00010596"/>
    </source>
</evidence>
<comment type="similarity">
    <text evidence="2 6">Belongs to the YIP1 family.</text>
</comment>
<evidence type="ECO:0000313" key="8">
    <source>
        <dbReference type="EMBL" id="CAH0387675.1"/>
    </source>
</evidence>
<feature type="transmembrane region" description="Helical" evidence="6">
    <location>
        <begin position="154"/>
        <end position="177"/>
    </location>
</feature>
<feature type="transmembrane region" description="Helical" evidence="6">
    <location>
        <begin position="189"/>
        <end position="211"/>
    </location>
</feature>
<organism evidence="8 9">
    <name type="scientific">Bemisia tabaci</name>
    <name type="common">Sweetpotato whitefly</name>
    <name type="synonym">Aleurodes tabaci</name>
    <dbReference type="NCBI Taxonomy" id="7038"/>
    <lineage>
        <taxon>Eukaryota</taxon>
        <taxon>Metazoa</taxon>
        <taxon>Ecdysozoa</taxon>
        <taxon>Arthropoda</taxon>
        <taxon>Hexapoda</taxon>
        <taxon>Insecta</taxon>
        <taxon>Pterygota</taxon>
        <taxon>Neoptera</taxon>
        <taxon>Paraneoptera</taxon>
        <taxon>Hemiptera</taxon>
        <taxon>Sternorrhyncha</taxon>
        <taxon>Aleyrodoidea</taxon>
        <taxon>Aleyrodidae</taxon>
        <taxon>Aleyrodinae</taxon>
        <taxon>Bemisia</taxon>
    </lineage>
</organism>
<dbReference type="GO" id="GO:0016192">
    <property type="term" value="P:vesicle-mediated transport"/>
    <property type="evidence" value="ECO:0007669"/>
    <property type="project" value="InterPro"/>
</dbReference>
<protein>
    <recommendedName>
        <fullName evidence="6">Protein YIPF</fullName>
    </recommendedName>
</protein>
<dbReference type="InterPro" id="IPR039765">
    <property type="entry name" value="Yip5/YIPF1/YIPF2"/>
</dbReference>
<dbReference type="EMBL" id="OU963864">
    <property type="protein sequence ID" value="CAH0387675.1"/>
    <property type="molecule type" value="Genomic_DNA"/>
</dbReference>
<dbReference type="PANTHER" id="PTHR12822:SF2">
    <property type="entry name" value="PROTEIN YIPF"/>
    <property type="match status" value="1"/>
</dbReference>
<evidence type="ECO:0000256" key="1">
    <source>
        <dbReference type="ARBA" id="ARBA00004141"/>
    </source>
</evidence>
<evidence type="ECO:0000256" key="4">
    <source>
        <dbReference type="ARBA" id="ARBA00022989"/>
    </source>
</evidence>
<feature type="transmembrane region" description="Helical" evidence="6">
    <location>
        <begin position="247"/>
        <end position="269"/>
    </location>
</feature>
<evidence type="ECO:0000259" key="7">
    <source>
        <dbReference type="Pfam" id="PF04893"/>
    </source>
</evidence>
<keyword evidence="3 6" id="KW-0812">Transmembrane</keyword>
<accession>A0A9P0F1C0</accession>
<feature type="transmembrane region" description="Helical" evidence="6">
    <location>
        <begin position="217"/>
        <end position="235"/>
    </location>
</feature>
<evidence type="ECO:0000256" key="6">
    <source>
        <dbReference type="RuleBase" id="RU361264"/>
    </source>
</evidence>
<keyword evidence="5 6" id="KW-0472">Membrane</keyword>
<proteinExistence type="inferred from homology"/>
<evidence type="ECO:0000256" key="3">
    <source>
        <dbReference type="ARBA" id="ARBA00022692"/>
    </source>
</evidence>
<feature type="domain" description="Yip1" evidence="7">
    <location>
        <begin position="105"/>
        <end position="265"/>
    </location>
</feature>
<dbReference type="AlphaFoldDB" id="A0A9P0F1C0"/>
<dbReference type="InterPro" id="IPR006977">
    <property type="entry name" value="Yip1_dom"/>
</dbReference>
<reference evidence="8" key="1">
    <citation type="submission" date="2021-12" db="EMBL/GenBank/DDBJ databases">
        <authorList>
            <person name="King R."/>
        </authorList>
    </citation>
    <scope>NUCLEOTIDE SEQUENCE</scope>
</reference>
<evidence type="ECO:0000313" key="9">
    <source>
        <dbReference type="Proteomes" id="UP001152759"/>
    </source>
</evidence>
<dbReference type="GO" id="GO:0000139">
    <property type="term" value="C:Golgi membrane"/>
    <property type="evidence" value="ECO:0007669"/>
    <property type="project" value="UniProtKB-SubCell"/>
</dbReference>
<evidence type="ECO:0000256" key="5">
    <source>
        <dbReference type="ARBA" id="ARBA00023136"/>
    </source>
</evidence>
<keyword evidence="9" id="KW-1185">Reference proteome</keyword>
<comment type="subcellular location">
    <subcellularLocation>
        <location evidence="6">Golgi apparatus membrane</location>
        <topology evidence="6">Multi-pass membrane protein</topology>
    </subcellularLocation>
    <subcellularLocation>
        <location evidence="1">Membrane</location>
        <topology evidence="1">Multi-pass membrane protein</topology>
    </subcellularLocation>
</comment>
<dbReference type="Pfam" id="PF04893">
    <property type="entry name" value="Yip1"/>
    <property type="match status" value="1"/>
</dbReference>
<dbReference type="GO" id="GO:0031267">
    <property type="term" value="F:small GTPase binding"/>
    <property type="evidence" value="ECO:0007669"/>
    <property type="project" value="InterPro"/>
</dbReference>
<dbReference type="KEGG" id="btab:109030771"/>
<dbReference type="PANTHER" id="PTHR12822">
    <property type="entry name" value="PROTEIN YIPF"/>
    <property type="match status" value="1"/>
</dbReference>
<sequence length="298" mass="33387">MQAPSVSNLIDIESPDFNSQLQFQDFSASIPNDSSNIAKLPINNPVNSPSGNNLPNTAEFTSKSSDPKSFWTWEYFQQFFDVTTDVVIERVKASVIPQNNVNYLQQYIKNKPDLYGPVWICITLVFSIAISGNIANYLQATATHVYHWKYEFHIVTSAASAIICYAWVLPVVLWAYLKYQGQQETVPVSALELLCIYGYSLSIYIPISVLWVIQVNWLQWFLVGTGAAISGYILLTSIAPALGQKNYPLLAVLTTLHLLLAAGFMWYFFHVPEPHYSPKIVQTVAAAPSVSMHTNITH</sequence>